<dbReference type="STRING" id="37360.A0A0G4J5B2"/>
<accession>A0A0G4J5B2</accession>
<dbReference type="GO" id="GO:0005737">
    <property type="term" value="C:cytoplasm"/>
    <property type="evidence" value="ECO:0007669"/>
    <property type="project" value="UniProtKB-SubCell"/>
</dbReference>
<dbReference type="InterPro" id="IPR011989">
    <property type="entry name" value="ARM-like"/>
</dbReference>
<comment type="subcellular location">
    <subcellularLocation>
        <location evidence="2">Cytoplasm</location>
    </subcellularLocation>
    <subcellularLocation>
        <location evidence="1">Nucleus</location>
    </subcellularLocation>
</comment>
<keyword evidence="11" id="KW-0496">Mitochondrion</keyword>
<dbReference type="AlphaFoldDB" id="A0A0G4J5B2"/>
<geneLocation type="mitochondrion" evidence="11"/>
<dbReference type="PROSITE" id="PS50166">
    <property type="entry name" value="IMPORTIN_B_NT"/>
    <property type="match status" value="1"/>
</dbReference>
<dbReference type="Pfam" id="PF25780">
    <property type="entry name" value="TPR_IPO5"/>
    <property type="match status" value="1"/>
</dbReference>
<evidence type="ECO:0000313" key="11">
    <source>
        <dbReference type="EMBL" id="SPQ94856.1"/>
    </source>
</evidence>
<dbReference type="SMART" id="SM00913">
    <property type="entry name" value="IBN_N"/>
    <property type="match status" value="1"/>
</dbReference>
<reference evidence="10 12" key="1">
    <citation type="submission" date="2015-02" db="EMBL/GenBank/DDBJ databases">
        <authorList>
            <person name="Chooi Y.-H."/>
        </authorList>
    </citation>
    <scope>NUCLEOTIDE SEQUENCE [LARGE SCALE GENOMIC DNA]</scope>
    <source>
        <strain evidence="10">E3</strain>
    </source>
</reference>
<dbReference type="OrthoDB" id="10263328at2759"/>
<dbReference type="Proteomes" id="UP000290189">
    <property type="component" value="Unassembled WGS sequence"/>
</dbReference>
<dbReference type="GO" id="GO:0031267">
    <property type="term" value="F:small GTPase binding"/>
    <property type="evidence" value="ECO:0007669"/>
    <property type="project" value="InterPro"/>
</dbReference>
<dbReference type="OMA" id="PADCFFF"/>
<keyword evidence="4" id="KW-0813">Transport</keyword>
<evidence type="ECO:0000256" key="6">
    <source>
        <dbReference type="ARBA" id="ARBA00022737"/>
    </source>
</evidence>
<dbReference type="InterPro" id="IPR016024">
    <property type="entry name" value="ARM-type_fold"/>
</dbReference>
<dbReference type="PANTHER" id="PTHR10527">
    <property type="entry name" value="IMPORTIN BETA"/>
    <property type="match status" value="1"/>
</dbReference>
<gene>
    <name evidence="10" type="ORF">PBRA_002702</name>
    <name evidence="11" type="ORF">PLBR_LOCUS2071</name>
</gene>
<evidence type="ECO:0000256" key="8">
    <source>
        <dbReference type="ARBA" id="ARBA00023242"/>
    </source>
</evidence>
<keyword evidence="7" id="KW-0653">Protein transport</keyword>
<evidence type="ECO:0000313" key="12">
    <source>
        <dbReference type="Proteomes" id="UP000039324"/>
    </source>
</evidence>
<evidence type="ECO:0000259" key="9">
    <source>
        <dbReference type="PROSITE" id="PS50166"/>
    </source>
</evidence>
<sequence length="857" mass="93842">METISLTELLVHASGSDAALRTPAEQNLLRLEAENFPVYITSLCAELRDPQKPAIARHLAGILVKNSLVAKDDLRQSALNQRWNALPLEVRVGIKQAVLTTLGAPLREARSTAAMVVAKIAAIDIPQGLWPDLVRILLHNIAAAPNADLKQSTFEALGYVCEEVPEQLQSSSADILNAISQGMMEGETNQAVKLAATTALANSLEFAKNNMLVENERNLIMTMILSAAASPDSKVRVAAFLCLVKVASLYYDQIDAYMNQIFVLTRNAITNDVEEVALQAIEFWSSICDEEILIAEIVEECMEKKKPPYRSCRNFANVVLEPLVPLLQQCLLKQAEDVDEFSDDTWNVATASGLCLSLLAQAVKDNVVPYVLPFVEQNIRSDNWHAREAATLAFGSILDGPSKGTLARLVSVAFDVILGHMKDPSVHVRDTAAWTVGRICDVLPEIIDQQMLNKLMHAFLVGMKDQPPIASHICWAIHCLAEAVESKDAPTSELSKYFEGLIAALLEATDRQDLPDTRLLCSAYEAISVLISTAARDCFPSIERLMITLMERLQRSLAVGTSDERSCEVQGLLCGALQAIIIRMDSRTIAQHADGLMMMFLRVLQAKSATLNEEAFMAIGVVASCVQSDFAKYVDALKPFLVEGLNNTFEPQVCQVSVGVLGDVCRALGPAVTPHCDEFVNILLRDLSNPNLERTVKPHIISCFGDIALALRGRFDRYVQHVMRVLIEASQTKFDHAPDLAAIDFANALRLSILDTYSGIIAGLAEDNKLSEFQMFTSHVVGFLELIANDPDRERGVLASAIGLIGDLVQNLKDAMRHLVDAPCISALLNQGLASGDQSLIDNAQWANNLVRQLRGR</sequence>
<dbReference type="InterPro" id="IPR057672">
    <property type="entry name" value="TPR_IPO4/5"/>
</dbReference>
<evidence type="ECO:0000256" key="2">
    <source>
        <dbReference type="ARBA" id="ARBA00004496"/>
    </source>
</evidence>
<dbReference type="InterPro" id="IPR058584">
    <property type="entry name" value="IMB1_TNPO1-like_TPR"/>
</dbReference>
<dbReference type="FunFam" id="1.25.10.10:FF:000027">
    <property type="entry name" value="Importin subunit beta-1"/>
    <property type="match status" value="1"/>
</dbReference>
<comment type="similarity">
    <text evidence="3">Belongs to the importin beta family. Importin beta-1 subfamily.</text>
</comment>
<evidence type="ECO:0000313" key="10">
    <source>
        <dbReference type="EMBL" id="CEP02735.1"/>
    </source>
</evidence>
<organism evidence="10 12">
    <name type="scientific">Plasmodiophora brassicae</name>
    <name type="common">Clubroot disease agent</name>
    <dbReference type="NCBI Taxonomy" id="37360"/>
    <lineage>
        <taxon>Eukaryota</taxon>
        <taxon>Sar</taxon>
        <taxon>Rhizaria</taxon>
        <taxon>Endomyxa</taxon>
        <taxon>Phytomyxea</taxon>
        <taxon>Plasmodiophorida</taxon>
        <taxon>Plasmodiophoridae</taxon>
        <taxon>Plasmodiophora</taxon>
    </lineage>
</organism>
<dbReference type="Pfam" id="PF25574">
    <property type="entry name" value="TPR_IMB1"/>
    <property type="match status" value="1"/>
</dbReference>
<keyword evidence="12" id="KW-1185">Reference proteome</keyword>
<dbReference type="Gene3D" id="1.25.10.10">
    <property type="entry name" value="Leucine-rich Repeat Variant"/>
    <property type="match status" value="1"/>
</dbReference>
<evidence type="ECO:0000313" key="13">
    <source>
        <dbReference type="Proteomes" id="UP000290189"/>
    </source>
</evidence>
<evidence type="ECO:0000256" key="1">
    <source>
        <dbReference type="ARBA" id="ARBA00004123"/>
    </source>
</evidence>
<dbReference type="InterPro" id="IPR040122">
    <property type="entry name" value="Importin_beta"/>
</dbReference>
<dbReference type="EMBL" id="OVEO01000003">
    <property type="protein sequence ID" value="SPQ94856.1"/>
    <property type="molecule type" value="Genomic_DNA"/>
</dbReference>
<protein>
    <recommendedName>
        <fullName evidence="9">Importin N-terminal domain-containing protein</fullName>
    </recommendedName>
</protein>
<reference evidence="11 13" key="2">
    <citation type="submission" date="2018-03" db="EMBL/GenBank/DDBJ databases">
        <authorList>
            <person name="Fogelqvist J."/>
        </authorList>
    </citation>
    <scope>NUCLEOTIDE SEQUENCE [LARGE SCALE GENOMIC DNA]</scope>
</reference>
<dbReference type="Proteomes" id="UP000039324">
    <property type="component" value="Unassembled WGS sequence"/>
</dbReference>
<proteinExistence type="inferred from homology"/>
<evidence type="ECO:0000256" key="7">
    <source>
        <dbReference type="ARBA" id="ARBA00022927"/>
    </source>
</evidence>
<dbReference type="EMBL" id="CDSF01000133">
    <property type="protein sequence ID" value="CEP02735.1"/>
    <property type="molecule type" value="Genomic_DNA"/>
</dbReference>
<keyword evidence="5" id="KW-0963">Cytoplasm</keyword>
<dbReference type="GO" id="GO:0006606">
    <property type="term" value="P:protein import into nucleus"/>
    <property type="evidence" value="ECO:0007669"/>
    <property type="project" value="InterPro"/>
</dbReference>
<name>A0A0G4J5B2_PLABS</name>
<evidence type="ECO:0000256" key="3">
    <source>
        <dbReference type="ARBA" id="ARBA00010907"/>
    </source>
</evidence>
<keyword evidence="6" id="KW-0677">Repeat</keyword>
<evidence type="ECO:0000256" key="4">
    <source>
        <dbReference type="ARBA" id="ARBA00022448"/>
    </source>
</evidence>
<evidence type="ECO:0000256" key="5">
    <source>
        <dbReference type="ARBA" id="ARBA00022490"/>
    </source>
</evidence>
<feature type="domain" description="Importin N-terminal" evidence="9">
    <location>
        <begin position="24"/>
        <end position="104"/>
    </location>
</feature>
<dbReference type="Pfam" id="PF03810">
    <property type="entry name" value="IBN_N"/>
    <property type="match status" value="1"/>
</dbReference>
<dbReference type="Pfam" id="PF13513">
    <property type="entry name" value="HEAT_EZ"/>
    <property type="match status" value="1"/>
</dbReference>
<keyword evidence="8" id="KW-0539">Nucleus</keyword>
<dbReference type="SUPFAM" id="SSF48371">
    <property type="entry name" value="ARM repeat"/>
    <property type="match status" value="1"/>
</dbReference>
<dbReference type="InterPro" id="IPR001494">
    <property type="entry name" value="Importin-beta_N"/>
</dbReference>